<proteinExistence type="predicted"/>
<accession>A0A0E0E980</accession>
<keyword evidence="1" id="KW-0175">Coiled coil</keyword>
<protein>
    <submittedName>
        <fullName evidence="2">Uncharacterized protein</fullName>
    </submittedName>
</protein>
<feature type="coiled-coil region" evidence="1">
    <location>
        <begin position="19"/>
        <end position="116"/>
    </location>
</feature>
<dbReference type="EnsemblPlants" id="OMERI07G06280.2">
    <property type="protein sequence ID" value="OMERI07G06280.2"/>
    <property type="gene ID" value="OMERI07G06280"/>
</dbReference>
<evidence type="ECO:0000256" key="1">
    <source>
        <dbReference type="SAM" id="Coils"/>
    </source>
</evidence>
<evidence type="ECO:0000313" key="3">
    <source>
        <dbReference type="Proteomes" id="UP000008021"/>
    </source>
</evidence>
<keyword evidence="3" id="KW-1185">Reference proteome</keyword>
<dbReference type="HOGENOM" id="CLU_1216429_0_0_1"/>
<dbReference type="AlphaFoldDB" id="A0A0E0E980"/>
<evidence type="ECO:0000313" key="2">
    <source>
        <dbReference type="EnsemblPlants" id="OMERI07G06280.4"/>
    </source>
</evidence>
<organism evidence="2">
    <name type="scientific">Oryza meridionalis</name>
    <dbReference type="NCBI Taxonomy" id="40149"/>
    <lineage>
        <taxon>Eukaryota</taxon>
        <taxon>Viridiplantae</taxon>
        <taxon>Streptophyta</taxon>
        <taxon>Embryophyta</taxon>
        <taxon>Tracheophyta</taxon>
        <taxon>Spermatophyta</taxon>
        <taxon>Magnoliopsida</taxon>
        <taxon>Liliopsida</taxon>
        <taxon>Poales</taxon>
        <taxon>Poaceae</taxon>
        <taxon>BOP clade</taxon>
        <taxon>Oryzoideae</taxon>
        <taxon>Oryzeae</taxon>
        <taxon>Oryzinae</taxon>
        <taxon>Oryza</taxon>
    </lineage>
</organism>
<dbReference type="Gramene" id="OMERI07G06280.2">
    <property type="protein sequence ID" value="OMERI07G06280.2"/>
    <property type="gene ID" value="OMERI07G06280"/>
</dbReference>
<sequence length="228" mass="25361">MRARLDGFKNRLRAKDDELGRKSLEMEGLANTLKEAKAENKRLQAELEKGSEAKAEIERLKAELKKEQAHAAALTEYYNLTEPKMEALRQAAREAEANAKKEAQQFAQEMAKATESAKTACLVSLFGEVDITKYQGKNYKTGDFSLVLQKLRHRFITEKQKFRDMTSATLDKPLWLLMKMVSSFGVSRHSIPCLSQAPTCGEAPCATVLPHDIETTGAPPPHGSSLPP</sequence>
<dbReference type="Proteomes" id="UP000008021">
    <property type="component" value="Chromosome 7"/>
</dbReference>
<dbReference type="Gramene" id="OMERI07G06280.4">
    <property type="protein sequence ID" value="OMERI07G06280.4"/>
    <property type="gene ID" value="OMERI07G06280"/>
</dbReference>
<reference evidence="2" key="2">
    <citation type="submission" date="2018-05" db="EMBL/GenBank/DDBJ databases">
        <title>OmerRS3 (Oryza meridionalis Reference Sequence Version 3).</title>
        <authorList>
            <person name="Zhang J."/>
            <person name="Kudrna D."/>
            <person name="Lee S."/>
            <person name="Talag J."/>
            <person name="Welchert J."/>
            <person name="Wing R.A."/>
        </authorList>
    </citation>
    <scope>NUCLEOTIDE SEQUENCE [LARGE SCALE GENOMIC DNA]</scope>
    <source>
        <strain evidence="2">OR44</strain>
    </source>
</reference>
<name>A0A0E0E980_9ORYZ</name>
<dbReference type="EnsemblPlants" id="OMERI07G06280.4">
    <property type="protein sequence ID" value="OMERI07G06280.4"/>
    <property type="gene ID" value="OMERI07G06280"/>
</dbReference>
<reference evidence="2" key="1">
    <citation type="submission" date="2015-04" db="UniProtKB">
        <authorList>
            <consortium name="EnsemblPlants"/>
        </authorList>
    </citation>
    <scope>IDENTIFICATION</scope>
</reference>